<dbReference type="Gene3D" id="3.10.580.10">
    <property type="entry name" value="CBS-domain"/>
    <property type="match status" value="1"/>
</dbReference>
<feature type="domain" description="CBS" evidence="10">
    <location>
        <begin position="288"/>
        <end position="355"/>
    </location>
</feature>
<feature type="transmembrane region" description="Helical" evidence="8">
    <location>
        <begin position="83"/>
        <end position="104"/>
    </location>
</feature>
<dbReference type="CDD" id="cd04590">
    <property type="entry name" value="CBS_pair_CorC_HlyC_assoc"/>
    <property type="match status" value="1"/>
</dbReference>
<reference evidence="12 13" key="1">
    <citation type="submission" date="2010-05" db="EMBL/GenBank/DDBJ databases">
        <title>The Genome Sequence of Thecamonas trahens ATCC 50062.</title>
        <authorList>
            <consortium name="The Broad Institute Genome Sequencing Platform"/>
            <person name="Russ C."/>
            <person name="Cuomo C."/>
            <person name="Shea T."/>
            <person name="Young S.K."/>
            <person name="Zeng Q."/>
            <person name="Koehrsen M."/>
            <person name="Haas B."/>
            <person name="Borodovsky M."/>
            <person name="Guigo R."/>
            <person name="Alvarado L."/>
            <person name="Berlin A."/>
            <person name="Bochicchio J."/>
            <person name="Borenstein D."/>
            <person name="Chapman S."/>
            <person name="Chen Z."/>
            <person name="Freedman E."/>
            <person name="Gellesch M."/>
            <person name="Goldberg J."/>
            <person name="Griggs A."/>
            <person name="Gujja S."/>
            <person name="Heilman E."/>
            <person name="Heiman D."/>
            <person name="Hepburn T."/>
            <person name="Howarth C."/>
            <person name="Jen D."/>
            <person name="Larson L."/>
            <person name="Mehta T."/>
            <person name="Park D."/>
            <person name="Pearson M."/>
            <person name="Roberts A."/>
            <person name="Saif S."/>
            <person name="Shenoy N."/>
            <person name="Sisk P."/>
            <person name="Stolte C."/>
            <person name="Sykes S."/>
            <person name="Thomson T."/>
            <person name="Walk T."/>
            <person name="White J."/>
            <person name="Yandava C."/>
            <person name="Burger G."/>
            <person name="Gray M.W."/>
            <person name="Holland P.W.H."/>
            <person name="King N."/>
            <person name="Lang F.B.F."/>
            <person name="Roger A.J."/>
            <person name="Ruiz-Trillo I."/>
            <person name="Lander E."/>
            <person name="Nusbaum C."/>
        </authorList>
    </citation>
    <scope>NUCLEOTIDE SEQUENCE [LARGE SCALE GENOMIC DNA]</scope>
    <source>
        <strain evidence="12 13">ATCC 50062</strain>
    </source>
</reference>
<evidence type="ECO:0000256" key="7">
    <source>
        <dbReference type="PROSITE-ProRule" id="PRU01193"/>
    </source>
</evidence>
<feature type="transmembrane region" description="Helical" evidence="8">
    <location>
        <begin position="110"/>
        <end position="127"/>
    </location>
</feature>
<feature type="domain" description="Cyclic nucleotide-binding" evidence="9">
    <location>
        <begin position="418"/>
        <end position="538"/>
    </location>
</feature>
<feature type="transmembrane region" description="Helical" evidence="8">
    <location>
        <begin position="139"/>
        <end position="159"/>
    </location>
</feature>
<evidence type="ECO:0000259" key="11">
    <source>
        <dbReference type="PROSITE" id="PS51846"/>
    </source>
</evidence>
<evidence type="ECO:0000256" key="5">
    <source>
        <dbReference type="ARBA" id="ARBA00023136"/>
    </source>
</evidence>
<dbReference type="FunFam" id="3.10.580.10:FF:000006">
    <property type="entry name" value="DUF21 and CBS domain protein"/>
    <property type="match status" value="1"/>
</dbReference>
<keyword evidence="3" id="KW-0677">Repeat</keyword>
<keyword evidence="2 7" id="KW-0812">Transmembrane</keyword>
<dbReference type="PROSITE" id="PS51846">
    <property type="entry name" value="CNNM"/>
    <property type="match status" value="1"/>
</dbReference>
<gene>
    <name evidence="12" type="ORF">AMSG_05743</name>
</gene>
<feature type="domain" description="CNNM transmembrane" evidence="11">
    <location>
        <begin position="20"/>
        <end position="201"/>
    </location>
</feature>
<dbReference type="InterPro" id="IPR002550">
    <property type="entry name" value="CNNM"/>
</dbReference>
<sequence length="633" mass="68671">MATVINATTCVLPTAADESGGLPIYISLLPILFLIVLSGLFSGLTLGLMGLDKVGLEVVMASGTPEEKRYAQKIYPVRVKGNFLLCTLLLGNVAVNALLSILLADLTSGVVGFLLSTVLIVIFGEIMPQAGCSRHGLMVGAYTVWIVKVFMFLMAPLAWPISKVLDRVLGHEVGTIYTKTQLKQLMLIHARERDSDLTSADHKLLSGVLDFSRKSIRHVMTPIAKAFSISADALFDYETLEAIMESGYSRIPVHDGPDRNIDYLLVVKHLALLSPEDRTPIRTILQFYGKPVQRMFDDTTLDKALNQFKRAGHSNLALVQRVNNDGPGDPFYETVGIVTLEDVIEELIMDEIVDETDVYVDNMGLLPVQDSQRPNFAAMLRRKRAATQHLTPQQLDGLYAYLLSMVEPFGADHIEPSILRKLCSQGTVSTIDGPTEGSTVADRKAVYLRGEPSTRFTLVLQGKLEVHAGAEGFLSFAGPYSVLGIELLTADDPEGSDEDDADSALLRAGMFDPNFTAYPSTNTVQIWQITREQYRRAVEATRMHGSSGGDGGGGTAAAAISAPLGGHSSSSDLCSDDMHAELERDENAPSAVRSPINSDDVGVELLASTLPLDEFASGGVGDPERGEVRRVRF</sequence>
<dbReference type="Pfam" id="PF00571">
    <property type="entry name" value="CBS"/>
    <property type="match status" value="1"/>
</dbReference>
<evidence type="ECO:0000256" key="2">
    <source>
        <dbReference type="ARBA" id="ARBA00022692"/>
    </source>
</evidence>
<evidence type="ECO:0000256" key="8">
    <source>
        <dbReference type="SAM" id="Phobius"/>
    </source>
</evidence>
<dbReference type="OrthoDB" id="5353557at2759"/>
<dbReference type="InterPro" id="IPR045095">
    <property type="entry name" value="ACDP"/>
</dbReference>
<dbReference type="InterPro" id="IPR044751">
    <property type="entry name" value="Ion_transp-like_CBS"/>
</dbReference>
<evidence type="ECO:0000256" key="4">
    <source>
        <dbReference type="ARBA" id="ARBA00022989"/>
    </source>
</evidence>
<name>A0A0L0DCC5_THETB</name>
<dbReference type="GO" id="GO:0010960">
    <property type="term" value="P:magnesium ion homeostasis"/>
    <property type="evidence" value="ECO:0007669"/>
    <property type="project" value="InterPro"/>
</dbReference>
<evidence type="ECO:0000259" key="9">
    <source>
        <dbReference type="PROSITE" id="PS50042"/>
    </source>
</evidence>
<dbReference type="AlphaFoldDB" id="A0A0L0DCC5"/>
<dbReference type="EMBL" id="GL349459">
    <property type="protein sequence ID" value="KNC49987.1"/>
    <property type="molecule type" value="Genomic_DNA"/>
</dbReference>
<dbReference type="InterPro" id="IPR046342">
    <property type="entry name" value="CBS_dom_sf"/>
</dbReference>
<keyword evidence="6" id="KW-0129">CBS domain</keyword>
<dbReference type="eggNOG" id="KOG2118">
    <property type="taxonomic scope" value="Eukaryota"/>
</dbReference>
<comment type="subcellular location">
    <subcellularLocation>
        <location evidence="1">Membrane</location>
        <topology evidence="1">Multi-pass membrane protein</topology>
    </subcellularLocation>
</comment>
<evidence type="ECO:0000313" key="12">
    <source>
        <dbReference type="EMBL" id="KNC49987.1"/>
    </source>
</evidence>
<organism evidence="12 13">
    <name type="scientific">Thecamonas trahens ATCC 50062</name>
    <dbReference type="NCBI Taxonomy" id="461836"/>
    <lineage>
        <taxon>Eukaryota</taxon>
        <taxon>Apusozoa</taxon>
        <taxon>Apusomonadida</taxon>
        <taxon>Apusomonadidae</taxon>
        <taxon>Thecamonas</taxon>
    </lineage>
</organism>
<dbReference type="InterPro" id="IPR000644">
    <property type="entry name" value="CBS_dom"/>
</dbReference>
<dbReference type="PROSITE" id="PS51371">
    <property type="entry name" value="CBS"/>
    <property type="match status" value="1"/>
</dbReference>
<dbReference type="Pfam" id="PF25562">
    <property type="entry name" value="CNBH_CNNM2_C"/>
    <property type="match status" value="1"/>
</dbReference>
<dbReference type="RefSeq" id="XP_013757156.1">
    <property type="nucleotide sequence ID" value="XM_013901702.1"/>
</dbReference>
<dbReference type="STRING" id="461836.A0A0L0DCC5"/>
<dbReference type="PANTHER" id="PTHR12064:SF94">
    <property type="entry name" value="UNEXTENDED PROTEIN"/>
    <property type="match status" value="1"/>
</dbReference>
<dbReference type="PROSITE" id="PS50042">
    <property type="entry name" value="CNMP_BINDING_3"/>
    <property type="match status" value="1"/>
</dbReference>
<proteinExistence type="predicted"/>
<evidence type="ECO:0000256" key="3">
    <source>
        <dbReference type="ARBA" id="ARBA00022737"/>
    </source>
</evidence>
<protein>
    <submittedName>
        <fullName evidence="12">Metal transporter CNNM4</fullName>
    </submittedName>
</protein>
<evidence type="ECO:0000313" key="13">
    <source>
        <dbReference type="Proteomes" id="UP000054408"/>
    </source>
</evidence>
<dbReference type="OMA" id="VYMRVHR"/>
<dbReference type="PANTHER" id="PTHR12064">
    <property type="entry name" value="METAL TRANSPORTER CNNM"/>
    <property type="match status" value="1"/>
</dbReference>
<dbReference type="GeneID" id="25565078"/>
<dbReference type="GO" id="GO:0005886">
    <property type="term" value="C:plasma membrane"/>
    <property type="evidence" value="ECO:0007669"/>
    <property type="project" value="TreeGrafter"/>
</dbReference>
<evidence type="ECO:0000256" key="6">
    <source>
        <dbReference type="PROSITE-ProRule" id="PRU00703"/>
    </source>
</evidence>
<evidence type="ECO:0000256" key="1">
    <source>
        <dbReference type="ARBA" id="ARBA00004141"/>
    </source>
</evidence>
<accession>A0A0L0DCC5</accession>
<keyword evidence="4 7" id="KW-1133">Transmembrane helix</keyword>
<dbReference type="SUPFAM" id="SSF54631">
    <property type="entry name" value="CBS-domain pair"/>
    <property type="match status" value="1"/>
</dbReference>
<dbReference type="Proteomes" id="UP000054408">
    <property type="component" value="Unassembled WGS sequence"/>
</dbReference>
<keyword evidence="13" id="KW-1185">Reference proteome</keyword>
<dbReference type="GO" id="GO:0022857">
    <property type="term" value="F:transmembrane transporter activity"/>
    <property type="evidence" value="ECO:0007669"/>
    <property type="project" value="TreeGrafter"/>
</dbReference>
<dbReference type="InterPro" id="IPR000595">
    <property type="entry name" value="cNMP-bd_dom"/>
</dbReference>
<evidence type="ECO:0000259" key="10">
    <source>
        <dbReference type="PROSITE" id="PS51371"/>
    </source>
</evidence>
<keyword evidence="5 7" id="KW-0472">Membrane</keyword>
<dbReference type="Pfam" id="PF01595">
    <property type="entry name" value="CNNM"/>
    <property type="match status" value="1"/>
</dbReference>
<feature type="transmembrane region" description="Helical" evidence="8">
    <location>
        <begin position="24"/>
        <end position="51"/>
    </location>
</feature>